<gene>
    <name evidence="2" type="ORF">GCM10008933_47580</name>
</gene>
<keyword evidence="3" id="KW-1185">Reference proteome</keyword>
<dbReference type="PIRSF" id="PIRSF018637">
    <property type="entry name" value="TrmK"/>
    <property type="match status" value="1"/>
</dbReference>
<reference evidence="3" key="1">
    <citation type="journal article" date="2019" name="Int. J. Syst. Evol. Microbiol.">
        <title>The Global Catalogue of Microorganisms (GCM) 10K type strain sequencing project: providing services to taxonomists for standard genome sequencing and annotation.</title>
        <authorList>
            <consortium name="The Broad Institute Genomics Platform"/>
            <consortium name="The Broad Institute Genome Sequencing Center for Infectious Disease"/>
            <person name="Wu L."/>
            <person name="Ma J."/>
        </authorList>
    </citation>
    <scope>NUCLEOTIDE SEQUENCE [LARGE SCALE GENOMIC DNA]</scope>
    <source>
        <strain evidence="3">JCM 12774</strain>
    </source>
</reference>
<dbReference type="InterPro" id="IPR029063">
    <property type="entry name" value="SAM-dependent_MTases_sf"/>
</dbReference>
<proteinExistence type="predicted"/>
<dbReference type="SUPFAM" id="SSF53335">
    <property type="entry name" value="S-adenosyl-L-methionine-dependent methyltransferases"/>
    <property type="match status" value="1"/>
</dbReference>
<evidence type="ECO:0000313" key="2">
    <source>
        <dbReference type="EMBL" id="GAA0411854.1"/>
    </source>
</evidence>
<dbReference type="Pfam" id="PF04816">
    <property type="entry name" value="TrmK"/>
    <property type="match status" value="1"/>
</dbReference>
<name>A0ABP3INB3_9BACL</name>
<evidence type="ECO:0000256" key="1">
    <source>
        <dbReference type="SAM" id="Coils"/>
    </source>
</evidence>
<feature type="coiled-coil region" evidence="1">
    <location>
        <begin position="243"/>
        <end position="270"/>
    </location>
</feature>
<organism evidence="2 3">
    <name type="scientific">Paenibacillus motobuensis</name>
    <dbReference type="NCBI Taxonomy" id="295324"/>
    <lineage>
        <taxon>Bacteria</taxon>
        <taxon>Bacillati</taxon>
        <taxon>Bacillota</taxon>
        <taxon>Bacilli</taxon>
        <taxon>Bacillales</taxon>
        <taxon>Paenibacillaceae</taxon>
        <taxon>Paenibacillus</taxon>
    </lineage>
</organism>
<dbReference type="PANTHER" id="PTHR38451:SF1">
    <property type="entry name" value="TRNA (ADENINE(22)-N(1))-METHYLTRANSFERASE"/>
    <property type="match status" value="1"/>
</dbReference>
<dbReference type="PANTHER" id="PTHR38451">
    <property type="entry name" value="TRNA (ADENINE(22)-N(1))-METHYLTRANSFERASE"/>
    <property type="match status" value="1"/>
</dbReference>
<dbReference type="InterPro" id="IPR006901">
    <property type="entry name" value="TrmK"/>
</dbReference>
<dbReference type="Gene3D" id="1.10.287.1890">
    <property type="match status" value="1"/>
</dbReference>
<sequence length="272" mass="29990">MNTFASQVMAVNKTGGVIFLMKLSARLQVIADELSLRCRMADIGSDHALLPVYAVKNGKASYAVAGEVNDGPYEAARRQVAKAGEHRRISVRKGDGLAVISPGEVDTITIAGMGGALIVSILANGIDKLTGVKQLVLQPNVGEEFVRSWLIENGWYLEKEQILEEEGKIYEVLTAVADPGAGALNEQLYQDKAMDGRIVINKPLLLRIGPRFIMNPSPILLKKWQGEIAKLEKICRQVALSDQEASRERESELRQEIEQLKEVLACWQKDRP</sequence>
<accession>A0ABP3INB3</accession>
<protein>
    <submittedName>
        <fullName evidence="2">tRNA (Adenine(22)-N(1))-methyltransferase TrmK</fullName>
    </submittedName>
</protein>
<dbReference type="Gene3D" id="3.40.50.150">
    <property type="entry name" value="Vaccinia Virus protein VP39"/>
    <property type="match status" value="1"/>
</dbReference>
<evidence type="ECO:0000313" key="3">
    <source>
        <dbReference type="Proteomes" id="UP001500340"/>
    </source>
</evidence>
<dbReference type="EMBL" id="BAAACX010000028">
    <property type="protein sequence ID" value="GAA0411854.1"/>
    <property type="molecule type" value="Genomic_DNA"/>
</dbReference>
<comment type="caution">
    <text evidence="2">The sequence shown here is derived from an EMBL/GenBank/DDBJ whole genome shotgun (WGS) entry which is preliminary data.</text>
</comment>
<keyword evidence="1" id="KW-0175">Coiled coil</keyword>
<dbReference type="Proteomes" id="UP001500340">
    <property type="component" value="Unassembled WGS sequence"/>
</dbReference>